<dbReference type="SUPFAM" id="SSF53448">
    <property type="entry name" value="Nucleotide-diphospho-sugar transferases"/>
    <property type="match status" value="1"/>
</dbReference>
<comment type="subcellular location">
    <subcellularLocation>
        <location evidence="2">Golgi apparatus membrane</location>
        <topology evidence="2">Single-pass type II membrane protein</topology>
    </subcellularLocation>
</comment>
<protein>
    <recommendedName>
        <fullName evidence="15">Glycosyl transferase family 2</fullName>
    </recommendedName>
</protein>
<evidence type="ECO:0000256" key="11">
    <source>
        <dbReference type="ARBA" id="ARBA00023136"/>
    </source>
</evidence>
<proteinExistence type="predicted"/>
<dbReference type="GO" id="GO:0046872">
    <property type="term" value="F:metal ion binding"/>
    <property type="evidence" value="ECO:0007669"/>
    <property type="project" value="UniProtKB-KW"/>
</dbReference>
<dbReference type="InterPro" id="IPR004139">
    <property type="entry name" value="Glyco_trans_13"/>
</dbReference>
<evidence type="ECO:0000256" key="9">
    <source>
        <dbReference type="ARBA" id="ARBA00022989"/>
    </source>
</evidence>
<evidence type="ECO:0000256" key="5">
    <source>
        <dbReference type="ARBA" id="ARBA00022679"/>
    </source>
</evidence>
<gene>
    <name evidence="13" type="ORF">NCTC11388_00346</name>
</gene>
<dbReference type="InterPro" id="IPR029044">
    <property type="entry name" value="Nucleotide-diphossugar_trans"/>
</dbReference>
<keyword evidence="11" id="KW-0472">Membrane</keyword>
<keyword evidence="6" id="KW-0812">Transmembrane</keyword>
<evidence type="ECO:0000256" key="8">
    <source>
        <dbReference type="ARBA" id="ARBA00022968"/>
    </source>
</evidence>
<accession>A0A380B981</accession>
<evidence type="ECO:0000313" key="14">
    <source>
        <dbReference type="Proteomes" id="UP000254893"/>
    </source>
</evidence>
<keyword evidence="12" id="KW-0464">Manganese</keyword>
<evidence type="ECO:0000313" key="13">
    <source>
        <dbReference type="EMBL" id="SUI97245.1"/>
    </source>
</evidence>
<dbReference type="AlphaFoldDB" id="A0A380B981"/>
<dbReference type="GO" id="GO:0008375">
    <property type="term" value="F:acetylglucosaminyltransferase activity"/>
    <property type="evidence" value="ECO:0007669"/>
    <property type="project" value="InterPro"/>
</dbReference>
<evidence type="ECO:0000256" key="4">
    <source>
        <dbReference type="ARBA" id="ARBA00022676"/>
    </source>
</evidence>
<evidence type="ECO:0000256" key="1">
    <source>
        <dbReference type="ARBA" id="ARBA00001936"/>
    </source>
</evidence>
<evidence type="ECO:0000256" key="10">
    <source>
        <dbReference type="ARBA" id="ARBA00023034"/>
    </source>
</evidence>
<evidence type="ECO:0000256" key="7">
    <source>
        <dbReference type="ARBA" id="ARBA00022723"/>
    </source>
</evidence>
<dbReference type="RefSeq" id="WP_115168832.1">
    <property type="nucleotide sequence ID" value="NZ_UGYW01000001.1"/>
</dbReference>
<sequence>MEKKLAPVVLFVYNRPLHTEQTLAALEKNLLAPESDLFIYADGARNKEAEAQVAEVSKIIHKPWSFRSVTIIQRDRNWGLAPNVIDGVTTIIRKYGKVIVLEDDLKTAPNALQYFNDALNQYESEPQVMSVSGYNYPLKEADTLPETFFFRVTNSWGWASWDRAWKHFNPDIESMVQQLNQEQIYQFSIEGKENFWKQVQQFRKGKINSWAIRWYLSVFLQKGLTLYPRHSYIQNIGTDGSGTHSDVEQTYRVRLNEEKTTYFPEKIEENAVAYERIKDFYAHRKGSLFQRGIRFAKKWINKLNK</sequence>
<organism evidence="13 14">
    <name type="scientific">Sphingobacterium spiritivorum</name>
    <name type="common">Flavobacterium spiritivorum</name>
    <dbReference type="NCBI Taxonomy" id="258"/>
    <lineage>
        <taxon>Bacteria</taxon>
        <taxon>Pseudomonadati</taxon>
        <taxon>Bacteroidota</taxon>
        <taxon>Sphingobacteriia</taxon>
        <taxon>Sphingobacteriales</taxon>
        <taxon>Sphingobacteriaceae</taxon>
        <taxon>Sphingobacterium</taxon>
    </lineage>
</organism>
<dbReference type="UniPathway" id="UPA00378"/>
<dbReference type="Gene3D" id="3.90.550.10">
    <property type="entry name" value="Spore Coat Polysaccharide Biosynthesis Protein SpsA, Chain A"/>
    <property type="match status" value="1"/>
</dbReference>
<evidence type="ECO:0000256" key="2">
    <source>
        <dbReference type="ARBA" id="ARBA00004323"/>
    </source>
</evidence>
<keyword evidence="4" id="KW-0328">Glycosyltransferase</keyword>
<evidence type="ECO:0000256" key="12">
    <source>
        <dbReference type="ARBA" id="ARBA00023211"/>
    </source>
</evidence>
<comment type="cofactor">
    <cofactor evidence="1">
        <name>Mn(2+)</name>
        <dbReference type="ChEBI" id="CHEBI:29035"/>
    </cofactor>
</comment>
<keyword evidence="5" id="KW-0808">Transferase</keyword>
<reference evidence="13 14" key="1">
    <citation type="submission" date="2018-06" db="EMBL/GenBank/DDBJ databases">
        <authorList>
            <consortium name="Pathogen Informatics"/>
            <person name="Doyle S."/>
        </authorList>
    </citation>
    <scope>NUCLEOTIDE SEQUENCE [LARGE SCALE GENOMIC DNA]</scope>
    <source>
        <strain evidence="13 14">NCTC11388</strain>
    </source>
</reference>
<keyword evidence="9" id="KW-1133">Transmembrane helix</keyword>
<keyword evidence="7" id="KW-0479">Metal-binding</keyword>
<comment type="pathway">
    <text evidence="3">Protein modification; protein glycosylation.</text>
</comment>
<name>A0A380B981_SPHSI</name>
<keyword evidence="10" id="KW-0333">Golgi apparatus</keyword>
<dbReference type="Proteomes" id="UP000254893">
    <property type="component" value="Unassembled WGS sequence"/>
</dbReference>
<dbReference type="Pfam" id="PF03071">
    <property type="entry name" value="GNT-I"/>
    <property type="match status" value="1"/>
</dbReference>
<keyword evidence="8" id="KW-0735">Signal-anchor</keyword>
<dbReference type="EMBL" id="UGYW01000001">
    <property type="protein sequence ID" value="SUI97245.1"/>
    <property type="molecule type" value="Genomic_DNA"/>
</dbReference>
<evidence type="ECO:0008006" key="15">
    <source>
        <dbReference type="Google" id="ProtNLM"/>
    </source>
</evidence>
<evidence type="ECO:0000256" key="6">
    <source>
        <dbReference type="ARBA" id="ARBA00022692"/>
    </source>
</evidence>
<evidence type="ECO:0000256" key="3">
    <source>
        <dbReference type="ARBA" id="ARBA00004922"/>
    </source>
</evidence>